<dbReference type="Proteomes" id="UP000005408">
    <property type="component" value="Unassembled WGS sequence"/>
</dbReference>
<dbReference type="PANTHER" id="PTHR22803">
    <property type="entry name" value="MANNOSE, PHOSPHOLIPASE, LECTIN RECEPTOR RELATED"/>
    <property type="match status" value="1"/>
</dbReference>
<keyword evidence="3" id="KW-1185">Reference proteome</keyword>
<accession>A0A8W8KXT7</accession>
<dbReference type="Pfam" id="PF00024">
    <property type="entry name" value="PAN_1"/>
    <property type="match status" value="1"/>
</dbReference>
<evidence type="ECO:0000313" key="3">
    <source>
        <dbReference type="Proteomes" id="UP000005408"/>
    </source>
</evidence>
<feature type="domain" description="C-type lectin" evidence="1">
    <location>
        <begin position="470"/>
        <end position="584"/>
    </location>
</feature>
<reference evidence="2" key="1">
    <citation type="submission" date="2022-08" db="UniProtKB">
        <authorList>
            <consortium name="EnsemblMetazoa"/>
        </authorList>
    </citation>
    <scope>IDENTIFICATION</scope>
    <source>
        <strain evidence="2">05x7-T-G4-1.051#20</strain>
    </source>
</reference>
<dbReference type="Gene3D" id="3.10.100.10">
    <property type="entry name" value="Mannose-Binding Protein A, subunit A"/>
    <property type="match status" value="2"/>
</dbReference>
<sequence>MAGIGKQINTMLSRVEVNASHCPQLTRDLQITLKLPSIDGIHSQLFCSGKRFCWQTTGLYGSPAIGDRVQGAFWIRLAVWQTQEKISVLEINMYVRSIIWSWLIHQWAVTSLVYQHTVYQRRLYPTSDNGTTPIFSTTVPTFQACINKCHNQPSCESLVFDTVTLKCSLYEGNTVEEEITSNQIYHQVLNKTVHRDLIEYAQYLCSGKTPGYIYNATVPACYKVDSDPRTLVESVSFCGESGGHLLRIDTERKQKFVENITLETTESIYKYRIDGKKIGGKWAFFDGTPITQLYWYPSEPANNFIDEIASIGLRVGYHGKWDDISATWPHGSICEKDIRKQSLPLAIYVKSYTDYISVTSLVYQHTVYQRRLNPTYDNGTTPIFSSTVPTFQACINKCHNQPPCDSLVFDIVTLKCSLYEGKTVEEEITINQIYHQVLNKTVHRDIIEYAQYLCSGKSPGYIYNETVPVCYKIDPGPRTLVEAVSFCGESGGHLLQIDTERKQRLVENLRLEKTESISKYRVDGKKTRGKWTFLDGTPITVFFWYPGEPANNFIDGASSIALRVGHQGKWDDINATWTHGSICEKDIKFD</sequence>
<name>A0A8W8KXT7_MAGGI</name>
<dbReference type="InterPro" id="IPR016186">
    <property type="entry name" value="C-type_lectin-like/link_sf"/>
</dbReference>
<dbReference type="EnsemblMetazoa" id="G25743.1">
    <property type="protein sequence ID" value="G25743.1:cds"/>
    <property type="gene ID" value="G25743"/>
</dbReference>
<organism evidence="2 3">
    <name type="scientific">Magallana gigas</name>
    <name type="common">Pacific oyster</name>
    <name type="synonym">Crassostrea gigas</name>
    <dbReference type="NCBI Taxonomy" id="29159"/>
    <lineage>
        <taxon>Eukaryota</taxon>
        <taxon>Metazoa</taxon>
        <taxon>Spiralia</taxon>
        <taxon>Lophotrochozoa</taxon>
        <taxon>Mollusca</taxon>
        <taxon>Bivalvia</taxon>
        <taxon>Autobranchia</taxon>
        <taxon>Pteriomorphia</taxon>
        <taxon>Ostreida</taxon>
        <taxon>Ostreoidea</taxon>
        <taxon>Ostreidae</taxon>
        <taxon>Magallana</taxon>
    </lineage>
</organism>
<dbReference type="SUPFAM" id="SSF56436">
    <property type="entry name" value="C-type lectin-like"/>
    <property type="match status" value="2"/>
</dbReference>
<dbReference type="AlphaFoldDB" id="A0A8W8KXT7"/>
<dbReference type="InterPro" id="IPR016187">
    <property type="entry name" value="CTDL_fold"/>
</dbReference>
<dbReference type="PROSITE" id="PS50041">
    <property type="entry name" value="C_TYPE_LECTIN_2"/>
    <property type="match status" value="2"/>
</dbReference>
<evidence type="ECO:0000259" key="1">
    <source>
        <dbReference type="PROSITE" id="PS50041"/>
    </source>
</evidence>
<evidence type="ECO:0000313" key="2">
    <source>
        <dbReference type="EnsemblMetazoa" id="G25743.1:cds"/>
    </source>
</evidence>
<proteinExistence type="predicted"/>
<dbReference type="InterPro" id="IPR050111">
    <property type="entry name" value="C-type_lectin/snaclec_domain"/>
</dbReference>
<dbReference type="CDD" id="cd00037">
    <property type="entry name" value="CLECT"/>
    <property type="match status" value="2"/>
</dbReference>
<dbReference type="SMART" id="SM00034">
    <property type="entry name" value="CLECT"/>
    <property type="match status" value="2"/>
</dbReference>
<dbReference type="Gene3D" id="3.50.4.10">
    <property type="entry name" value="Hepatocyte Growth Factor"/>
    <property type="match status" value="1"/>
</dbReference>
<feature type="domain" description="C-type lectin" evidence="1">
    <location>
        <begin position="221"/>
        <end position="335"/>
    </location>
</feature>
<dbReference type="InterPro" id="IPR003609">
    <property type="entry name" value="Pan_app"/>
</dbReference>
<dbReference type="Pfam" id="PF00059">
    <property type="entry name" value="Lectin_C"/>
    <property type="match status" value="2"/>
</dbReference>
<protein>
    <recommendedName>
        <fullName evidence="1">C-type lectin domain-containing protein</fullName>
    </recommendedName>
</protein>
<dbReference type="SUPFAM" id="SSF57414">
    <property type="entry name" value="Hairpin loop containing domain-like"/>
    <property type="match status" value="1"/>
</dbReference>
<dbReference type="InterPro" id="IPR001304">
    <property type="entry name" value="C-type_lectin-like"/>
</dbReference>